<dbReference type="InterPro" id="IPR028202">
    <property type="entry name" value="Reductase_C"/>
</dbReference>
<organism evidence="8 9">
    <name type="scientific">Nocardioides massiliensis</name>
    <dbReference type="NCBI Taxonomy" id="1325935"/>
    <lineage>
        <taxon>Bacteria</taxon>
        <taxon>Bacillati</taxon>
        <taxon>Actinomycetota</taxon>
        <taxon>Actinomycetes</taxon>
        <taxon>Propionibacteriales</taxon>
        <taxon>Nocardioidaceae</taxon>
        <taxon>Nocardioides</taxon>
    </lineage>
</organism>
<dbReference type="PANTHER" id="PTHR43557">
    <property type="entry name" value="APOPTOSIS-INDUCING FACTOR 1"/>
    <property type="match status" value="1"/>
</dbReference>
<keyword evidence="9" id="KW-1185">Reference proteome</keyword>
<reference evidence="8 9" key="1">
    <citation type="submission" date="2023-07" db="EMBL/GenBank/DDBJ databases">
        <title>Sequencing the genomes of 1000 actinobacteria strains.</title>
        <authorList>
            <person name="Klenk H.-P."/>
        </authorList>
    </citation>
    <scope>NUCLEOTIDE SEQUENCE [LARGE SCALE GENOMIC DNA]</scope>
    <source>
        <strain evidence="8 9">GD13</strain>
    </source>
</reference>
<dbReference type="Gene3D" id="3.30.390.30">
    <property type="match status" value="1"/>
</dbReference>
<dbReference type="Proteomes" id="UP001240447">
    <property type="component" value="Unassembled WGS sequence"/>
</dbReference>
<accession>A0ABT9NTH3</accession>
<evidence type="ECO:0000259" key="7">
    <source>
        <dbReference type="Pfam" id="PF14759"/>
    </source>
</evidence>
<keyword evidence="4" id="KW-0560">Oxidoreductase</keyword>
<protein>
    <submittedName>
        <fullName evidence="8">NADPH-dependent 2,4-dienoyl-CoA reductase/sulfur reductase-like enzyme</fullName>
    </submittedName>
</protein>
<keyword evidence="2" id="KW-0285">Flavoprotein</keyword>
<evidence type="ECO:0000313" key="8">
    <source>
        <dbReference type="EMBL" id="MDP9823722.1"/>
    </source>
</evidence>
<evidence type="ECO:0000256" key="5">
    <source>
        <dbReference type="SAM" id="MobiDB-lite"/>
    </source>
</evidence>
<dbReference type="Gene3D" id="3.50.50.60">
    <property type="entry name" value="FAD/NAD(P)-binding domain"/>
    <property type="match status" value="2"/>
</dbReference>
<evidence type="ECO:0000313" key="9">
    <source>
        <dbReference type="Proteomes" id="UP001240447"/>
    </source>
</evidence>
<dbReference type="Pfam" id="PF07992">
    <property type="entry name" value="Pyr_redox_2"/>
    <property type="match status" value="1"/>
</dbReference>
<dbReference type="InterPro" id="IPR036188">
    <property type="entry name" value="FAD/NAD-bd_sf"/>
</dbReference>
<dbReference type="InterPro" id="IPR016156">
    <property type="entry name" value="FAD/NAD-linked_Rdtase_dimer_sf"/>
</dbReference>
<dbReference type="RefSeq" id="WP_068119264.1">
    <property type="nucleotide sequence ID" value="NZ_CCXJ01000175.1"/>
</dbReference>
<dbReference type="PRINTS" id="PR00411">
    <property type="entry name" value="PNDRDTASEI"/>
</dbReference>
<evidence type="ECO:0000256" key="2">
    <source>
        <dbReference type="ARBA" id="ARBA00022630"/>
    </source>
</evidence>
<dbReference type="InterPro" id="IPR023753">
    <property type="entry name" value="FAD/NAD-binding_dom"/>
</dbReference>
<evidence type="ECO:0000259" key="6">
    <source>
        <dbReference type="Pfam" id="PF07992"/>
    </source>
</evidence>
<dbReference type="Pfam" id="PF14759">
    <property type="entry name" value="Reductase_C"/>
    <property type="match status" value="1"/>
</dbReference>
<sequence>MARVVIVGASVAGVRTAQALRMQGFAGAITLIGEEPHHPYDKPPLSKEHLRPDAPHDPPALVSAEELEQLAVDLHLGVRATGLDPAARVLHTDAGEHTYDQLVIATGVVPRTLPGSGLAGVRTVRTADDAAFLRSQLTTTPRVTVIGAGFIGAEFASAARARGCQVTVVEAQQTPMAHLFGERVGARLAALHEANGVALRTGARFERFVGDGHVEGVVLADGEVVPADLVVVGIGATPATDWLRGSGLPVDDGVACESDLSVVGHPEIFAAGDVARWPHPHYGEPIRIEHWTNANEHGAIVASAIAGGPAPRAQVPYVWSDQYGHRIQIVGLPSRGTPAYVTGDGPTDLVAVYADRAGSTVGAVVVDDSRTFMKLRKAVTKRTAFADLDLPQTSPAPA</sequence>
<gene>
    <name evidence="8" type="ORF">J2S59_003531</name>
</gene>
<evidence type="ECO:0000256" key="1">
    <source>
        <dbReference type="ARBA" id="ARBA00001974"/>
    </source>
</evidence>
<evidence type="ECO:0000256" key="3">
    <source>
        <dbReference type="ARBA" id="ARBA00022827"/>
    </source>
</evidence>
<dbReference type="SUPFAM" id="SSF55424">
    <property type="entry name" value="FAD/NAD-linked reductases, dimerisation (C-terminal) domain"/>
    <property type="match status" value="1"/>
</dbReference>
<comment type="cofactor">
    <cofactor evidence="1">
        <name>FAD</name>
        <dbReference type="ChEBI" id="CHEBI:57692"/>
    </cofactor>
</comment>
<dbReference type="InterPro" id="IPR050446">
    <property type="entry name" value="FAD-oxidoreductase/Apoptosis"/>
</dbReference>
<dbReference type="PRINTS" id="PR00368">
    <property type="entry name" value="FADPNR"/>
</dbReference>
<name>A0ABT9NTH3_9ACTN</name>
<proteinExistence type="predicted"/>
<comment type="caution">
    <text evidence="8">The sequence shown here is derived from an EMBL/GenBank/DDBJ whole genome shotgun (WGS) entry which is preliminary data.</text>
</comment>
<dbReference type="PANTHER" id="PTHR43557:SF2">
    <property type="entry name" value="RIESKE DOMAIN-CONTAINING PROTEIN-RELATED"/>
    <property type="match status" value="1"/>
</dbReference>
<feature type="region of interest" description="Disordered" evidence="5">
    <location>
        <begin position="36"/>
        <end position="58"/>
    </location>
</feature>
<dbReference type="EMBL" id="JAUSQM010000001">
    <property type="protein sequence ID" value="MDP9823722.1"/>
    <property type="molecule type" value="Genomic_DNA"/>
</dbReference>
<evidence type="ECO:0000256" key="4">
    <source>
        <dbReference type="ARBA" id="ARBA00023002"/>
    </source>
</evidence>
<dbReference type="SUPFAM" id="SSF51905">
    <property type="entry name" value="FAD/NAD(P)-binding domain"/>
    <property type="match status" value="2"/>
</dbReference>
<feature type="compositionally biased region" description="Basic and acidic residues" evidence="5">
    <location>
        <begin position="36"/>
        <end position="56"/>
    </location>
</feature>
<keyword evidence="3" id="KW-0274">FAD</keyword>
<feature type="domain" description="Reductase C-terminal" evidence="7">
    <location>
        <begin position="317"/>
        <end position="387"/>
    </location>
</feature>
<feature type="domain" description="FAD/NAD(P)-binding" evidence="6">
    <location>
        <begin position="3"/>
        <end position="298"/>
    </location>
</feature>